<gene>
    <name evidence="1" type="ORF">L873DRAFT_1822116</name>
</gene>
<dbReference type="AlphaFoldDB" id="A0A3N4IVG0"/>
<accession>A0A3N4IVG0</accession>
<organism evidence="1 2">
    <name type="scientific">Choiromyces venosus 120613-1</name>
    <dbReference type="NCBI Taxonomy" id="1336337"/>
    <lineage>
        <taxon>Eukaryota</taxon>
        <taxon>Fungi</taxon>
        <taxon>Dikarya</taxon>
        <taxon>Ascomycota</taxon>
        <taxon>Pezizomycotina</taxon>
        <taxon>Pezizomycetes</taxon>
        <taxon>Pezizales</taxon>
        <taxon>Tuberaceae</taxon>
        <taxon>Choiromyces</taxon>
    </lineage>
</organism>
<evidence type="ECO:0000313" key="2">
    <source>
        <dbReference type="Proteomes" id="UP000276215"/>
    </source>
</evidence>
<dbReference type="EMBL" id="ML120553">
    <property type="protein sequence ID" value="RPA89846.1"/>
    <property type="molecule type" value="Genomic_DNA"/>
</dbReference>
<evidence type="ECO:0000313" key="1">
    <source>
        <dbReference type="EMBL" id="RPA89846.1"/>
    </source>
</evidence>
<reference evidence="1 2" key="1">
    <citation type="journal article" date="2018" name="Nat. Ecol. Evol.">
        <title>Pezizomycetes genomes reveal the molecular basis of ectomycorrhizal truffle lifestyle.</title>
        <authorList>
            <person name="Murat C."/>
            <person name="Payen T."/>
            <person name="Noel B."/>
            <person name="Kuo A."/>
            <person name="Morin E."/>
            <person name="Chen J."/>
            <person name="Kohler A."/>
            <person name="Krizsan K."/>
            <person name="Balestrini R."/>
            <person name="Da Silva C."/>
            <person name="Montanini B."/>
            <person name="Hainaut M."/>
            <person name="Levati E."/>
            <person name="Barry K.W."/>
            <person name="Belfiori B."/>
            <person name="Cichocki N."/>
            <person name="Clum A."/>
            <person name="Dockter R.B."/>
            <person name="Fauchery L."/>
            <person name="Guy J."/>
            <person name="Iotti M."/>
            <person name="Le Tacon F."/>
            <person name="Lindquist E.A."/>
            <person name="Lipzen A."/>
            <person name="Malagnac F."/>
            <person name="Mello A."/>
            <person name="Molinier V."/>
            <person name="Miyauchi S."/>
            <person name="Poulain J."/>
            <person name="Riccioni C."/>
            <person name="Rubini A."/>
            <person name="Sitrit Y."/>
            <person name="Splivallo R."/>
            <person name="Traeger S."/>
            <person name="Wang M."/>
            <person name="Zifcakova L."/>
            <person name="Wipf D."/>
            <person name="Zambonelli A."/>
            <person name="Paolocci F."/>
            <person name="Nowrousian M."/>
            <person name="Ottonello S."/>
            <person name="Baldrian P."/>
            <person name="Spatafora J.W."/>
            <person name="Henrissat B."/>
            <person name="Nagy L.G."/>
            <person name="Aury J.M."/>
            <person name="Wincker P."/>
            <person name="Grigoriev I.V."/>
            <person name="Bonfante P."/>
            <person name="Martin F.M."/>
        </authorList>
    </citation>
    <scope>NUCLEOTIDE SEQUENCE [LARGE SCALE GENOMIC DNA]</scope>
    <source>
        <strain evidence="1 2">120613-1</strain>
    </source>
</reference>
<protein>
    <submittedName>
        <fullName evidence="1">Uncharacterized protein</fullName>
    </submittedName>
</protein>
<dbReference type="Proteomes" id="UP000276215">
    <property type="component" value="Unassembled WGS sequence"/>
</dbReference>
<name>A0A3N4IVG0_9PEZI</name>
<keyword evidence="2" id="KW-1185">Reference proteome</keyword>
<feature type="non-terminal residue" evidence="1">
    <location>
        <position position="1"/>
    </location>
</feature>
<sequence length="57" mass="6594">KKWRAKHPLKIPTRAKATPCDRVTLIAYSSLHWRCTPTFMFTHPHIVPHITTLLSTS</sequence>
<proteinExistence type="predicted"/>